<dbReference type="Proteomes" id="UP000044602">
    <property type="component" value="Unassembled WGS sequence"/>
</dbReference>
<dbReference type="InterPro" id="IPR050375">
    <property type="entry name" value="MFS_TsgA-like"/>
</dbReference>
<dbReference type="EMBL" id="CVQH01024685">
    <property type="protein sequence ID" value="CRK37285.1"/>
    <property type="molecule type" value="Genomic_DNA"/>
</dbReference>
<organism evidence="4 5">
    <name type="scientific">Verticillium longisporum</name>
    <name type="common">Verticillium dahliae var. longisporum</name>
    <dbReference type="NCBI Taxonomy" id="100787"/>
    <lineage>
        <taxon>Eukaryota</taxon>
        <taxon>Fungi</taxon>
        <taxon>Dikarya</taxon>
        <taxon>Ascomycota</taxon>
        <taxon>Pezizomycotina</taxon>
        <taxon>Sordariomycetes</taxon>
        <taxon>Hypocreomycetidae</taxon>
        <taxon>Glomerellales</taxon>
        <taxon>Plectosphaerellaceae</taxon>
        <taxon>Verticillium</taxon>
    </lineage>
</organism>
<evidence type="ECO:0000256" key="1">
    <source>
        <dbReference type="ARBA" id="ARBA00004429"/>
    </source>
</evidence>
<keyword evidence="3" id="KW-0472">Membrane</keyword>
<dbReference type="PANTHER" id="PTHR43702:SF13">
    <property type="entry name" value="MONOSACCHARIDE TRANSPORTER, PUTATIVE (AFU_ORTHOLOGUE AFUA_4G06630)-RELATED"/>
    <property type="match status" value="1"/>
</dbReference>
<evidence type="ECO:0000256" key="2">
    <source>
        <dbReference type="ARBA" id="ARBA00022475"/>
    </source>
</evidence>
<sequence length="62" mass="6418">MKSWGGFLLSNFVVGFGLSILETGANAFLILCGPAQYGETRLCLAQGIQAVGSVLSGLLAQK</sequence>
<keyword evidence="2" id="KW-1003">Cell membrane</keyword>
<evidence type="ECO:0000256" key="3">
    <source>
        <dbReference type="SAM" id="Phobius"/>
    </source>
</evidence>
<feature type="transmembrane region" description="Helical" evidence="3">
    <location>
        <begin position="12"/>
        <end position="32"/>
    </location>
</feature>
<keyword evidence="3" id="KW-0812">Transmembrane</keyword>
<dbReference type="PANTHER" id="PTHR43702">
    <property type="entry name" value="L-FUCOSE-PROTON SYMPORTER"/>
    <property type="match status" value="1"/>
</dbReference>
<accession>A0A0G4MTI7</accession>
<reference evidence="4 5" key="1">
    <citation type="submission" date="2015-05" db="EMBL/GenBank/DDBJ databases">
        <authorList>
            <person name="Wang D.B."/>
            <person name="Wang M."/>
        </authorList>
    </citation>
    <scope>NUCLEOTIDE SEQUENCE [LARGE SCALE GENOMIC DNA]</scope>
    <source>
        <strain evidence="4">VL1</strain>
    </source>
</reference>
<dbReference type="STRING" id="100787.A0A0G4MTI7"/>
<keyword evidence="3" id="KW-1133">Transmembrane helix</keyword>
<evidence type="ECO:0008006" key="6">
    <source>
        <dbReference type="Google" id="ProtNLM"/>
    </source>
</evidence>
<comment type="subcellular location">
    <subcellularLocation>
        <location evidence="1">Cell inner membrane</location>
        <topology evidence="1">Multi-pass membrane protein</topology>
    </subcellularLocation>
</comment>
<keyword evidence="5" id="KW-1185">Reference proteome</keyword>
<dbReference type="InterPro" id="IPR036259">
    <property type="entry name" value="MFS_trans_sf"/>
</dbReference>
<dbReference type="AlphaFoldDB" id="A0A0G4MTI7"/>
<protein>
    <recommendedName>
        <fullName evidence="6">Autophagy-related protein</fullName>
    </recommendedName>
</protein>
<evidence type="ECO:0000313" key="4">
    <source>
        <dbReference type="EMBL" id="CRK37285.1"/>
    </source>
</evidence>
<dbReference type="Gene3D" id="1.20.1250.20">
    <property type="entry name" value="MFS general substrate transporter like domains"/>
    <property type="match status" value="1"/>
</dbReference>
<gene>
    <name evidence="4" type="ORF">BN1708_020256</name>
</gene>
<feature type="non-terminal residue" evidence="4">
    <location>
        <position position="62"/>
    </location>
</feature>
<evidence type="ECO:0000313" key="5">
    <source>
        <dbReference type="Proteomes" id="UP000044602"/>
    </source>
</evidence>
<dbReference type="GO" id="GO:0005886">
    <property type="term" value="C:plasma membrane"/>
    <property type="evidence" value="ECO:0007669"/>
    <property type="project" value="UniProtKB-SubCell"/>
</dbReference>
<name>A0A0G4MTI7_VERLO</name>
<proteinExistence type="predicted"/>